<accession>A0A834X7U7</accession>
<sequence length="461" mass="50955">MENALKNIWNLLVGVQVEAVDRNLFLFHFTNEKDMVRVMEEGPWIFRNKWLTLTRWKRGMDGSEDALSKRLIEFDVKNGIRKGANLATCEMGCIGWTPAMSVSHSAVIHVGSSGTKNLSVKQEGRPWKREMSYVRKSLDHGITIATQEGPSKEVGGRMGRIKKNDNESLLEMLARMSVHDDARKTTEIKITSYSNMELEKTLENALESDMEEGAVIPKSKSTRAEERSAGMDVKDEKAMNHQNPLDKKESKGKNEMEESLRKATKGVTMVNVRLSTEIDAEGEEKRGTKKEGKPIMGSVTKWKRVAREKENVVPVTVIKKRLFNDLTNVGEGEGENGESRAKKSRQEANRVVMGETVVAVAAVSGELGLMELVVVGEFPWMCPPTFAEQTHDVGLPPPEVVSTFGSPSLVHSSEVAMVRTDVVFGQVVMPACLSMLIDLDPLSKVQTTVVHVVSSSNSGAG</sequence>
<feature type="compositionally biased region" description="Basic and acidic residues" evidence="1">
    <location>
        <begin position="337"/>
        <end position="347"/>
    </location>
</feature>
<feature type="compositionally biased region" description="Basic and acidic residues" evidence="1">
    <location>
        <begin position="222"/>
        <end position="261"/>
    </location>
</feature>
<organism evidence="3 4">
    <name type="scientific">Senna tora</name>
    <dbReference type="NCBI Taxonomy" id="362788"/>
    <lineage>
        <taxon>Eukaryota</taxon>
        <taxon>Viridiplantae</taxon>
        <taxon>Streptophyta</taxon>
        <taxon>Embryophyta</taxon>
        <taxon>Tracheophyta</taxon>
        <taxon>Spermatophyta</taxon>
        <taxon>Magnoliopsida</taxon>
        <taxon>eudicotyledons</taxon>
        <taxon>Gunneridae</taxon>
        <taxon>Pentapetalae</taxon>
        <taxon>rosids</taxon>
        <taxon>fabids</taxon>
        <taxon>Fabales</taxon>
        <taxon>Fabaceae</taxon>
        <taxon>Caesalpinioideae</taxon>
        <taxon>Cassia clade</taxon>
        <taxon>Senna</taxon>
    </lineage>
</organism>
<dbReference type="Proteomes" id="UP000634136">
    <property type="component" value="Unassembled WGS sequence"/>
</dbReference>
<evidence type="ECO:0000313" key="3">
    <source>
        <dbReference type="EMBL" id="KAF7839442.1"/>
    </source>
</evidence>
<evidence type="ECO:0000313" key="4">
    <source>
        <dbReference type="Proteomes" id="UP000634136"/>
    </source>
</evidence>
<comment type="caution">
    <text evidence="3">The sequence shown here is derived from an EMBL/GenBank/DDBJ whole genome shotgun (WGS) entry which is preliminary data.</text>
</comment>
<keyword evidence="4" id="KW-1185">Reference proteome</keyword>
<dbReference type="AlphaFoldDB" id="A0A834X7U7"/>
<evidence type="ECO:0000256" key="1">
    <source>
        <dbReference type="SAM" id="MobiDB-lite"/>
    </source>
</evidence>
<dbReference type="Pfam" id="PF14111">
    <property type="entry name" value="DUF4283"/>
    <property type="match status" value="1"/>
</dbReference>
<protein>
    <recommendedName>
        <fullName evidence="2">DUF4283 domain-containing protein</fullName>
    </recommendedName>
</protein>
<dbReference type="EMBL" id="JAAIUW010000003">
    <property type="protein sequence ID" value="KAF7839442.1"/>
    <property type="molecule type" value="Genomic_DNA"/>
</dbReference>
<feature type="domain" description="DUF4283" evidence="2">
    <location>
        <begin position="1"/>
        <end position="59"/>
    </location>
</feature>
<feature type="region of interest" description="Disordered" evidence="1">
    <location>
        <begin position="328"/>
        <end position="347"/>
    </location>
</feature>
<name>A0A834X7U7_9FABA</name>
<evidence type="ECO:0000259" key="2">
    <source>
        <dbReference type="Pfam" id="PF14111"/>
    </source>
</evidence>
<feature type="region of interest" description="Disordered" evidence="1">
    <location>
        <begin position="213"/>
        <end position="261"/>
    </location>
</feature>
<dbReference type="InterPro" id="IPR025558">
    <property type="entry name" value="DUF4283"/>
</dbReference>
<dbReference type="OrthoDB" id="1434627at2759"/>
<gene>
    <name evidence="3" type="ORF">G2W53_007924</name>
</gene>
<proteinExistence type="predicted"/>
<reference evidence="3" key="1">
    <citation type="submission" date="2020-09" db="EMBL/GenBank/DDBJ databases">
        <title>Genome-Enabled Discovery of Anthraquinone Biosynthesis in Senna tora.</title>
        <authorList>
            <person name="Kang S.-H."/>
            <person name="Pandey R.P."/>
            <person name="Lee C.-M."/>
            <person name="Sim J.-S."/>
            <person name="Jeong J.-T."/>
            <person name="Choi B.-S."/>
            <person name="Jung M."/>
            <person name="Ginzburg D."/>
            <person name="Zhao K."/>
            <person name="Won S.Y."/>
            <person name="Oh T.-J."/>
            <person name="Yu Y."/>
            <person name="Kim N.-H."/>
            <person name="Lee O.R."/>
            <person name="Lee T.-H."/>
            <person name="Bashyal P."/>
            <person name="Kim T.-S."/>
            <person name="Lee W.-H."/>
            <person name="Kawkins C."/>
            <person name="Kim C.-K."/>
            <person name="Kim J.S."/>
            <person name="Ahn B.O."/>
            <person name="Rhee S.Y."/>
            <person name="Sohng J.K."/>
        </authorList>
    </citation>
    <scope>NUCLEOTIDE SEQUENCE</scope>
    <source>
        <tissue evidence="3">Leaf</tissue>
    </source>
</reference>